<dbReference type="NCBIfam" id="NF011995">
    <property type="entry name" value="PRK15451.1"/>
    <property type="match status" value="1"/>
</dbReference>
<dbReference type="PIRSF" id="PIRSF006325">
    <property type="entry name" value="MeTrfase_bac"/>
    <property type="match status" value="1"/>
</dbReference>
<evidence type="ECO:0000256" key="1">
    <source>
        <dbReference type="ARBA" id="ARBA00022679"/>
    </source>
</evidence>
<dbReference type="EMBL" id="LAZR01000034">
    <property type="protein sequence ID" value="KKO01700.1"/>
    <property type="molecule type" value="Genomic_DNA"/>
</dbReference>
<dbReference type="InterPro" id="IPR005271">
    <property type="entry name" value="CmoA"/>
</dbReference>
<dbReference type="GO" id="GO:0016740">
    <property type="term" value="F:transferase activity"/>
    <property type="evidence" value="ECO:0007669"/>
    <property type="project" value="UniProtKB-KW"/>
</dbReference>
<dbReference type="Pfam" id="PF13649">
    <property type="entry name" value="Methyltransf_25"/>
    <property type="match status" value="1"/>
</dbReference>
<dbReference type="InterPro" id="IPR041698">
    <property type="entry name" value="Methyltransf_25"/>
</dbReference>
<dbReference type="CDD" id="cd02440">
    <property type="entry name" value="AdoMet_MTases"/>
    <property type="match status" value="1"/>
</dbReference>
<gene>
    <name evidence="4" type="ORF">LCGC14_0115090</name>
</gene>
<dbReference type="Gene3D" id="3.40.50.150">
    <property type="entry name" value="Vaccinia Virus protein VP39"/>
    <property type="match status" value="1"/>
</dbReference>
<feature type="domain" description="Methyltransferase" evidence="3">
    <location>
        <begin position="60"/>
        <end position="162"/>
    </location>
</feature>
<dbReference type="PANTHER" id="PTHR43861">
    <property type="entry name" value="TRANS-ACONITATE 2-METHYLTRANSFERASE-RELATED"/>
    <property type="match status" value="1"/>
</dbReference>
<dbReference type="SUPFAM" id="SSF53335">
    <property type="entry name" value="S-adenosyl-L-methionine-dependent methyltransferases"/>
    <property type="match status" value="1"/>
</dbReference>
<organism evidence="4">
    <name type="scientific">marine sediment metagenome</name>
    <dbReference type="NCBI Taxonomy" id="412755"/>
    <lineage>
        <taxon>unclassified sequences</taxon>
        <taxon>metagenomes</taxon>
        <taxon>ecological metagenomes</taxon>
    </lineage>
</organism>
<evidence type="ECO:0000259" key="3">
    <source>
        <dbReference type="Pfam" id="PF13649"/>
    </source>
</evidence>
<protein>
    <recommendedName>
        <fullName evidence="3">Methyltransferase domain-containing protein</fullName>
    </recommendedName>
</protein>
<dbReference type="NCBIfam" id="TIGR00740">
    <property type="entry name" value="carboxy-S-adenosyl-L-methionine synthase CmoA"/>
    <property type="match status" value="1"/>
</dbReference>
<name>A0A0F9VCB6_9ZZZZ</name>
<proteinExistence type="inferred from homology"/>
<dbReference type="PANTHER" id="PTHR43861:SF2">
    <property type="entry name" value="CARBOXY-S-ADENOSYL-L-METHIONINE SYNTHASE"/>
    <property type="match status" value="1"/>
</dbReference>
<evidence type="ECO:0000313" key="4">
    <source>
        <dbReference type="EMBL" id="KKO01700.1"/>
    </source>
</evidence>
<comment type="caution">
    <text evidence="4">The sequence shown here is derived from an EMBL/GenBank/DDBJ whole genome shotgun (WGS) entry which is preliminary data.</text>
</comment>
<reference evidence="4" key="1">
    <citation type="journal article" date="2015" name="Nature">
        <title>Complex archaea that bridge the gap between prokaryotes and eukaryotes.</title>
        <authorList>
            <person name="Spang A."/>
            <person name="Saw J.H."/>
            <person name="Jorgensen S.L."/>
            <person name="Zaremba-Niedzwiedzka K."/>
            <person name="Martijn J."/>
            <person name="Lind A.E."/>
            <person name="van Eijk R."/>
            <person name="Schleper C."/>
            <person name="Guy L."/>
            <person name="Ettema T.J."/>
        </authorList>
    </citation>
    <scope>NUCLEOTIDE SEQUENCE</scope>
</reference>
<keyword evidence="1" id="KW-0808">Transferase</keyword>
<sequence>MTDVDNLFATPFSQVADFAFDEKVARVFPDMIKRSVPGYPTIIESIGLIASQYAQPGSIIYDLGCSLGAATQSMRRHVSSEGCHIIAIDNAEAMVERCREYLIAQDAMIEEALPAQVVTGDIVGYPLQACSVVVLNFTLQFVKPEERLKLLSLIRQALLPGGVLILSEKLNFADTNTQKSLEELHYAFKRANGYSELEIAQKRSAIENVMLPDTLEQHQQRLREAGFSHSHTWFQCLNFCSMIAHT</sequence>
<accession>A0A0F9VCB6</accession>
<dbReference type="HAMAP" id="MF_01589">
    <property type="entry name" value="Cx_SAM_synthase"/>
    <property type="match status" value="1"/>
</dbReference>
<dbReference type="InterPro" id="IPR029063">
    <property type="entry name" value="SAM-dependent_MTases_sf"/>
</dbReference>
<keyword evidence="2" id="KW-0949">S-adenosyl-L-methionine</keyword>
<dbReference type="AlphaFoldDB" id="A0A0F9VCB6"/>
<dbReference type="GO" id="GO:0002098">
    <property type="term" value="P:tRNA wobble uridine modification"/>
    <property type="evidence" value="ECO:0007669"/>
    <property type="project" value="InterPro"/>
</dbReference>
<evidence type="ECO:0000256" key="2">
    <source>
        <dbReference type="ARBA" id="ARBA00022691"/>
    </source>
</evidence>